<dbReference type="InterPro" id="IPR011583">
    <property type="entry name" value="Chitinase_II/V-like_cat"/>
</dbReference>
<feature type="region of interest" description="Disordered" evidence="7">
    <location>
        <begin position="143"/>
        <end position="168"/>
    </location>
</feature>
<keyword evidence="8" id="KW-0732">Signal</keyword>
<evidence type="ECO:0000256" key="4">
    <source>
        <dbReference type="ARBA" id="ARBA00023157"/>
    </source>
</evidence>
<evidence type="ECO:0000256" key="1">
    <source>
        <dbReference type="ARBA" id="ARBA00009121"/>
    </source>
</evidence>
<feature type="region of interest" description="Disordered" evidence="7">
    <location>
        <begin position="759"/>
        <end position="819"/>
    </location>
</feature>
<dbReference type="Pfam" id="PF00397">
    <property type="entry name" value="WW"/>
    <property type="match status" value="1"/>
</dbReference>
<feature type="domain" description="GH18" evidence="11">
    <location>
        <begin position="312"/>
        <end position="708"/>
    </location>
</feature>
<dbReference type="SMART" id="SM00494">
    <property type="entry name" value="ChtBD2"/>
    <property type="match status" value="2"/>
</dbReference>
<dbReference type="InterPro" id="IPR001579">
    <property type="entry name" value="Glyco_hydro_18_chit_AS"/>
</dbReference>
<feature type="compositionally biased region" description="Polar residues" evidence="7">
    <location>
        <begin position="236"/>
        <end position="248"/>
    </location>
</feature>
<evidence type="ECO:0000256" key="7">
    <source>
        <dbReference type="SAM" id="MobiDB-lite"/>
    </source>
</evidence>
<feature type="compositionally biased region" description="Low complexity" evidence="7">
    <location>
        <begin position="261"/>
        <end position="278"/>
    </location>
</feature>
<reference evidence="12 13" key="1">
    <citation type="submission" date="2024-10" db="EMBL/GenBank/DDBJ databases">
        <title>Updated reference genomes for cyclostephanoid diatoms.</title>
        <authorList>
            <person name="Roberts W.R."/>
            <person name="Alverson A.J."/>
        </authorList>
    </citation>
    <scope>NUCLEOTIDE SEQUENCE [LARGE SCALE GENOMIC DNA]</scope>
    <source>
        <strain evidence="12 13">AJA010-31</strain>
    </source>
</reference>
<feature type="chain" id="PRO_5044897091" description="Chitinase" evidence="8">
    <location>
        <begin position="24"/>
        <end position="871"/>
    </location>
</feature>
<keyword evidence="13" id="KW-1185">Reference proteome</keyword>
<dbReference type="FunFam" id="3.20.20.80:FF:000357">
    <property type="entry name" value="Predicted protein"/>
    <property type="match status" value="1"/>
</dbReference>
<dbReference type="PANTHER" id="PTHR11177:SF317">
    <property type="entry name" value="CHITINASE 12-RELATED"/>
    <property type="match status" value="1"/>
</dbReference>
<dbReference type="PROSITE" id="PS50940">
    <property type="entry name" value="CHIT_BIND_II"/>
    <property type="match status" value="2"/>
</dbReference>
<gene>
    <name evidence="12" type="ORF">ACHAWO_004797</name>
</gene>
<dbReference type="EMBL" id="JALLPJ020001260">
    <property type="protein sequence ID" value="KAL3772788.1"/>
    <property type="molecule type" value="Genomic_DNA"/>
</dbReference>
<evidence type="ECO:0000259" key="11">
    <source>
        <dbReference type="PROSITE" id="PS51910"/>
    </source>
</evidence>
<dbReference type="InterPro" id="IPR001223">
    <property type="entry name" value="Glyco_hydro18_cat"/>
</dbReference>
<dbReference type="PROSITE" id="PS50020">
    <property type="entry name" value="WW_DOMAIN_2"/>
    <property type="match status" value="1"/>
</dbReference>
<feature type="signal peptide" evidence="8">
    <location>
        <begin position="1"/>
        <end position="23"/>
    </location>
</feature>
<dbReference type="PROSITE" id="PS01095">
    <property type="entry name" value="GH18_1"/>
    <property type="match status" value="1"/>
</dbReference>
<dbReference type="GO" id="GO:1901135">
    <property type="term" value="P:carbohydrate derivative metabolic process"/>
    <property type="evidence" value="ECO:0007669"/>
    <property type="project" value="UniProtKB-ARBA"/>
</dbReference>
<dbReference type="SMART" id="SM00456">
    <property type="entry name" value="WW"/>
    <property type="match status" value="1"/>
</dbReference>
<dbReference type="Pfam" id="PF00704">
    <property type="entry name" value="Glyco_hydro_18"/>
    <property type="match status" value="1"/>
</dbReference>
<dbReference type="CDD" id="cd06548">
    <property type="entry name" value="GH18_chitinase"/>
    <property type="match status" value="1"/>
</dbReference>
<dbReference type="Gene3D" id="3.10.50.10">
    <property type="match status" value="1"/>
</dbReference>
<dbReference type="InterPro" id="IPR002557">
    <property type="entry name" value="Chitin-bd_dom"/>
</dbReference>
<dbReference type="InterPro" id="IPR036020">
    <property type="entry name" value="WW_dom_sf"/>
</dbReference>
<dbReference type="PANTHER" id="PTHR11177">
    <property type="entry name" value="CHITINASE"/>
    <property type="match status" value="1"/>
</dbReference>
<dbReference type="InterPro" id="IPR050314">
    <property type="entry name" value="Glycosyl_Hydrlase_18"/>
</dbReference>
<evidence type="ECO:0000313" key="12">
    <source>
        <dbReference type="EMBL" id="KAL3772788.1"/>
    </source>
</evidence>
<dbReference type="SUPFAM" id="SSF51045">
    <property type="entry name" value="WW domain"/>
    <property type="match status" value="1"/>
</dbReference>
<evidence type="ECO:0000256" key="3">
    <source>
        <dbReference type="ARBA" id="ARBA00022801"/>
    </source>
</evidence>
<dbReference type="SUPFAM" id="SSF51445">
    <property type="entry name" value="(Trans)glycosidases"/>
    <property type="match status" value="1"/>
</dbReference>
<keyword evidence="4" id="KW-1015">Disulfide bond</keyword>
<sequence length="871" mass="94053">MLLLLKSTTALLTVLLSAAAAAADDCGSPSYTGFALKSQSACKSYVYCQSGVVTSETNCPEGLLFNGGVGLGGICTWPEMVVCRDDDDEGSDEGSSSSTVAATKAAVTTEAASSGLPSPWEEYLDSESGNYYYYNPETKVTQWDRPAAADGNDAKSEEAEEPANSNPNNYYCGQSRDDAALHCHPCPSGSLMDCQDVTHGCFSNVDSCATSIPAATGNSGNSASLDDILNNLANSHGTTDITTSNGNNSPMVPAPTPSNPSPTVVNNNANPTATVSNPILDDESTYKPTESPTLPPWTNAPFVPYRGPKRDKTVIGYYASWQWYDRNKFADPKNIDFSKYDRINYAFFQPDKEGNIYGTDEWADPQLLWGEYDYAPQSQVMEGPGRNYFCSWDGPLQSQHNCATHKGDGIIALAKAAGAQVMPSIGGWTLSDNFPTIAATEAGRQAFAANCVKLIEEYDFDGIDIDWEYPAYEDHSGTPEDTVNYTYFLQAIRDALDKLGEAKGRYFPLTAALPCGPDKIEKIQVDKIKDLLDELNLMSYDLHGAWDLLTGTNAPMFDQGWTDQSKRWSVHGCTEAYLEYGVDLAKINLGLPFYGRSFRKATGMKQVHEGADDINFHLDEGSPQYFNIVKALGRMTTYRHEKTQTQYAVFDDTGGLVSYDDARAICDKVHYANERGMHGFLVWEISGDMLDNGDTPLIDATNAKIDNPNLDCSTLRDPLWALSDTAYHYAPPEPETVDWSSVNPLNLAAPMGYSNGDAVPMIPAPTPTAPSTPTGSNSANNSPTLNSNTIGIPDNGNNGNTPSSPVAAPRSNPDDCPPDHTGYWASSDCTKYMYCQAGAVVGTLMPCVPGTLFDVTTATCAFAANVPSCSR</sequence>
<accession>A0ABD3N9L3</accession>
<comment type="similarity">
    <text evidence="1">Belongs to the glycosyl hydrolase 18 family. Chitinase class II subfamily.</text>
</comment>
<keyword evidence="5 6" id="KW-0326">Glycosidase</keyword>
<evidence type="ECO:0000313" key="13">
    <source>
        <dbReference type="Proteomes" id="UP001530400"/>
    </source>
</evidence>
<dbReference type="InterPro" id="IPR001202">
    <property type="entry name" value="WW_dom"/>
</dbReference>
<comment type="caution">
    <text evidence="12">The sequence shown here is derived from an EMBL/GenBank/DDBJ whole genome shotgun (WGS) entry which is preliminary data.</text>
</comment>
<evidence type="ECO:0000256" key="5">
    <source>
        <dbReference type="ARBA" id="ARBA00023295"/>
    </source>
</evidence>
<protein>
    <recommendedName>
        <fullName evidence="14">Chitinase</fullName>
    </recommendedName>
</protein>
<feature type="domain" description="Chitin-binding type-2" evidence="10">
    <location>
        <begin position="23"/>
        <end position="85"/>
    </location>
</feature>
<dbReference type="SUPFAM" id="SSF57625">
    <property type="entry name" value="Invertebrate chitin-binding proteins"/>
    <property type="match status" value="2"/>
</dbReference>
<name>A0ABD3N9L3_9STRA</name>
<dbReference type="AlphaFoldDB" id="A0ABD3N9L3"/>
<evidence type="ECO:0000256" key="8">
    <source>
        <dbReference type="SAM" id="SignalP"/>
    </source>
</evidence>
<dbReference type="Gene3D" id="3.20.20.80">
    <property type="entry name" value="Glycosidases"/>
    <property type="match status" value="1"/>
</dbReference>
<dbReference type="Pfam" id="PF01607">
    <property type="entry name" value="CBM_14"/>
    <property type="match status" value="2"/>
</dbReference>
<dbReference type="GO" id="GO:0008061">
    <property type="term" value="F:chitin binding"/>
    <property type="evidence" value="ECO:0007669"/>
    <property type="project" value="UniProtKB-KW"/>
</dbReference>
<feature type="region of interest" description="Disordered" evidence="7">
    <location>
        <begin position="236"/>
        <end position="293"/>
    </location>
</feature>
<feature type="domain" description="WW" evidence="9">
    <location>
        <begin position="114"/>
        <end position="148"/>
    </location>
</feature>
<feature type="compositionally biased region" description="Polar residues" evidence="7">
    <location>
        <begin position="780"/>
        <end position="804"/>
    </location>
</feature>
<dbReference type="Gene3D" id="2.170.140.10">
    <property type="entry name" value="Chitin binding domain"/>
    <property type="match status" value="2"/>
</dbReference>
<dbReference type="Gene3D" id="2.20.70.10">
    <property type="match status" value="1"/>
</dbReference>
<dbReference type="InterPro" id="IPR036508">
    <property type="entry name" value="Chitin-bd_dom_sf"/>
</dbReference>
<dbReference type="PROSITE" id="PS51910">
    <property type="entry name" value="GH18_2"/>
    <property type="match status" value="1"/>
</dbReference>
<evidence type="ECO:0008006" key="14">
    <source>
        <dbReference type="Google" id="ProtNLM"/>
    </source>
</evidence>
<dbReference type="PROSITE" id="PS01159">
    <property type="entry name" value="WW_DOMAIN_1"/>
    <property type="match status" value="1"/>
</dbReference>
<evidence type="ECO:0000259" key="10">
    <source>
        <dbReference type="PROSITE" id="PS50940"/>
    </source>
</evidence>
<dbReference type="SMART" id="SM00636">
    <property type="entry name" value="Glyco_18"/>
    <property type="match status" value="1"/>
</dbReference>
<feature type="domain" description="Chitin-binding type-2" evidence="10">
    <location>
        <begin position="813"/>
        <end position="871"/>
    </location>
</feature>
<dbReference type="InterPro" id="IPR029070">
    <property type="entry name" value="Chitinase_insertion_sf"/>
</dbReference>
<keyword evidence="3 6" id="KW-0378">Hydrolase</keyword>
<evidence type="ECO:0000256" key="6">
    <source>
        <dbReference type="RuleBase" id="RU000489"/>
    </source>
</evidence>
<evidence type="ECO:0000259" key="9">
    <source>
        <dbReference type="PROSITE" id="PS50020"/>
    </source>
</evidence>
<dbReference type="Proteomes" id="UP001530400">
    <property type="component" value="Unassembled WGS sequence"/>
</dbReference>
<proteinExistence type="inferred from homology"/>
<evidence type="ECO:0000256" key="2">
    <source>
        <dbReference type="ARBA" id="ARBA00022669"/>
    </source>
</evidence>
<organism evidence="12 13">
    <name type="scientific">Cyclotella atomus</name>
    <dbReference type="NCBI Taxonomy" id="382360"/>
    <lineage>
        <taxon>Eukaryota</taxon>
        <taxon>Sar</taxon>
        <taxon>Stramenopiles</taxon>
        <taxon>Ochrophyta</taxon>
        <taxon>Bacillariophyta</taxon>
        <taxon>Coscinodiscophyceae</taxon>
        <taxon>Thalassiosirophycidae</taxon>
        <taxon>Stephanodiscales</taxon>
        <taxon>Stephanodiscaceae</taxon>
        <taxon>Cyclotella</taxon>
    </lineage>
</organism>
<keyword evidence="2" id="KW-0147">Chitin-binding</keyword>
<dbReference type="CDD" id="cd00201">
    <property type="entry name" value="WW"/>
    <property type="match status" value="1"/>
</dbReference>
<dbReference type="GO" id="GO:0004553">
    <property type="term" value="F:hydrolase activity, hydrolyzing O-glycosyl compounds"/>
    <property type="evidence" value="ECO:0007669"/>
    <property type="project" value="UniProtKB-ARBA"/>
</dbReference>
<dbReference type="InterPro" id="IPR017853">
    <property type="entry name" value="GH"/>
</dbReference>